<evidence type="ECO:0000256" key="1">
    <source>
        <dbReference type="SAM" id="Phobius"/>
    </source>
</evidence>
<gene>
    <name evidence="2" type="ORF">L3081_20310</name>
</gene>
<name>A0ABS9X4W5_9GAMM</name>
<dbReference type="RefSeq" id="WP_242288121.1">
    <property type="nucleotide sequence ID" value="NZ_JAKKSL010000004.1"/>
</dbReference>
<evidence type="ECO:0000313" key="3">
    <source>
        <dbReference type="Proteomes" id="UP001139646"/>
    </source>
</evidence>
<protein>
    <submittedName>
        <fullName evidence="2">Uncharacterized protein</fullName>
    </submittedName>
</protein>
<feature type="transmembrane region" description="Helical" evidence="1">
    <location>
        <begin position="84"/>
        <end position="105"/>
    </location>
</feature>
<reference evidence="2" key="1">
    <citation type="submission" date="2022-01" db="EMBL/GenBank/DDBJ databases">
        <title>Colwellia maritima, isolated from seawater.</title>
        <authorList>
            <person name="Kristyanto S."/>
            <person name="Jung J."/>
            <person name="Jeon C.O."/>
        </authorList>
    </citation>
    <scope>NUCLEOTIDE SEQUENCE</scope>
    <source>
        <strain evidence="2">MSW7</strain>
    </source>
</reference>
<evidence type="ECO:0000313" key="2">
    <source>
        <dbReference type="EMBL" id="MCI2285295.1"/>
    </source>
</evidence>
<comment type="caution">
    <text evidence="2">The sequence shown here is derived from an EMBL/GenBank/DDBJ whole genome shotgun (WGS) entry which is preliminary data.</text>
</comment>
<keyword evidence="1" id="KW-0812">Transmembrane</keyword>
<dbReference type="EMBL" id="JAKKSL010000004">
    <property type="protein sequence ID" value="MCI2285295.1"/>
    <property type="molecule type" value="Genomic_DNA"/>
</dbReference>
<keyword evidence="3" id="KW-1185">Reference proteome</keyword>
<proteinExistence type="predicted"/>
<organism evidence="2 3">
    <name type="scientific">Colwellia maritima</name>
    <dbReference type="NCBI Taxonomy" id="2912588"/>
    <lineage>
        <taxon>Bacteria</taxon>
        <taxon>Pseudomonadati</taxon>
        <taxon>Pseudomonadota</taxon>
        <taxon>Gammaproteobacteria</taxon>
        <taxon>Alteromonadales</taxon>
        <taxon>Colwelliaceae</taxon>
        <taxon>Colwellia</taxon>
    </lineage>
</organism>
<keyword evidence="1" id="KW-0472">Membrane</keyword>
<accession>A0ABS9X4W5</accession>
<keyword evidence="1" id="KW-1133">Transmembrane helix</keyword>
<feature type="transmembrane region" description="Helical" evidence="1">
    <location>
        <begin position="24"/>
        <end position="47"/>
    </location>
</feature>
<sequence>MALGDDKFRASISGKTKDGGESPFIVVNATFVHFIVLQILALIAALIGKSQPIYNSPLCIQRFLLDLAPWLYEVSLVISVASSFIGYFLFIYAIFSALAATMAIFRIAGWLEVYHVKQVNKKSVQGTANK</sequence>
<dbReference type="Proteomes" id="UP001139646">
    <property type="component" value="Unassembled WGS sequence"/>
</dbReference>